<organism evidence="1 2">
    <name type="scientific">Marimonas arenosa</name>
    <dbReference type="NCBI Taxonomy" id="1795305"/>
    <lineage>
        <taxon>Bacteria</taxon>
        <taxon>Pseudomonadati</taxon>
        <taxon>Pseudomonadota</taxon>
        <taxon>Alphaproteobacteria</taxon>
        <taxon>Rhodobacterales</taxon>
        <taxon>Paracoccaceae</taxon>
        <taxon>Marimonas</taxon>
    </lineage>
</organism>
<protein>
    <submittedName>
        <fullName evidence="1">Uncharacterized protein</fullName>
    </submittedName>
</protein>
<comment type="caution">
    <text evidence="1">The sequence shown here is derived from an EMBL/GenBank/DDBJ whole genome shotgun (WGS) entry which is preliminary data.</text>
</comment>
<keyword evidence="2" id="KW-1185">Reference proteome</keyword>
<name>A0AAE4B2S1_9RHOB</name>
<accession>A0AAE4B2S1</accession>
<dbReference type="RefSeq" id="WP_306734561.1">
    <property type="nucleotide sequence ID" value="NZ_JANHAX010000001.1"/>
</dbReference>
<dbReference type="Proteomes" id="UP001226762">
    <property type="component" value="Unassembled WGS sequence"/>
</dbReference>
<dbReference type="EMBL" id="JANHAX010000001">
    <property type="protein sequence ID" value="MDQ2089313.1"/>
    <property type="molecule type" value="Genomic_DNA"/>
</dbReference>
<reference evidence="1" key="1">
    <citation type="submission" date="2022-07" db="EMBL/GenBank/DDBJ databases">
        <authorList>
            <person name="Otstavnykh N."/>
            <person name="Isaeva M."/>
            <person name="Bystritskaya E."/>
        </authorList>
    </citation>
    <scope>NUCLEOTIDE SEQUENCE</scope>
    <source>
        <strain evidence="1">KCTC 52189</strain>
    </source>
</reference>
<dbReference type="AlphaFoldDB" id="A0AAE4B2S1"/>
<evidence type="ECO:0000313" key="2">
    <source>
        <dbReference type="Proteomes" id="UP001226762"/>
    </source>
</evidence>
<evidence type="ECO:0000313" key="1">
    <source>
        <dbReference type="EMBL" id="MDQ2089313.1"/>
    </source>
</evidence>
<gene>
    <name evidence="1" type="ORF">NO357_05305</name>
</gene>
<proteinExistence type="predicted"/>
<reference evidence="1" key="2">
    <citation type="submission" date="2023-02" db="EMBL/GenBank/DDBJ databases">
        <title>'Rhodoalgimonas zhirmunskyi' gen. nov., isolated from a red alga.</title>
        <authorList>
            <person name="Nedashkovskaya O.I."/>
            <person name="Otstavnykh N.Y."/>
            <person name="Bystritskaya E.P."/>
            <person name="Balabanova L.A."/>
            <person name="Isaeva M.P."/>
        </authorList>
    </citation>
    <scope>NUCLEOTIDE SEQUENCE</scope>
    <source>
        <strain evidence="1">KCTC 52189</strain>
    </source>
</reference>
<sequence length="152" mass="16747">MDRLSGLVRPLLIVFLLATPAIIQRVASEFSDNPYLRPLALTQEGLAAANRDLGEGPWIKVRVGWGDGYDGALSREHLRQVIAAPLEHQTDRYVVMFRDIPGDRVDVRFEVGANSYGPYSPGGVVNGLNAALAALRMEQSAWKTKSAFRVQK</sequence>